<feature type="chain" id="PRO_5013042126" description="Secreted protein" evidence="1">
    <location>
        <begin position="25"/>
        <end position="160"/>
    </location>
</feature>
<accession>A0A1M5PX17</accession>
<protein>
    <recommendedName>
        <fullName evidence="4">Secreted protein</fullName>
    </recommendedName>
</protein>
<dbReference type="EMBL" id="FQVN01000020">
    <property type="protein sequence ID" value="SHH06344.1"/>
    <property type="molecule type" value="Genomic_DNA"/>
</dbReference>
<gene>
    <name evidence="2" type="ORF">SAMN05444320_12033</name>
</gene>
<evidence type="ECO:0008006" key="4">
    <source>
        <dbReference type="Google" id="ProtNLM"/>
    </source>
</evidence>
<organism evidence="2 3">
    <name type="scientific">Streptoalloteichus hindustanus</name>
    <dbReference type="NCBI Taxonomy" id="2017"/>
    <lineage>
        <taxon>Bacteria</taxon>
        <taxon>Bacillati</taxon>
        <taxon>Actinomycetota</taxon>
        <taxon>Actinomycetes</taxon>
        <taxon>Pseudonocardiales</taxon>
        <taxon>Pseudonocardiaceae</taxon>
        <taxon>Streptoalloteichus</taxon>
    </lineage>
</organism>
<reference evidence="2 3" key="1">
    <citation type="submission" date="2016-11" db="EMBL/GenBank/DDBJ databases">
        <authorList>
            <person name="Jaros S."/>
            <person name="Januszkiewicz K."/>
            <person name="Wedrychowicz H."/>
        </authorList>
    </citation>
    <scope>NUCLEOTIDE SEQUENCE [LARGE SCALE GENOMIC DNA]</scope>
    <source>
        <strain evidence="2 3">DSM 44523</strain>
    </source>
</reference>
<evidence type="ECO:0000256" key="1">
    <source>
        <dbReference type="SAM" id="SignalP"/>
    </source>
</evidence>
<proteinExistence type="predicted"/>
<dbReference type="AlphaFoldDB" id="A0A1M5PX17"/>
<name>A0A1M5PX17_STRHI</name>
<keyword evidence="1" id="KW-0732">Signal</keyword>
<dbReference type="Proteomes" id="UP000184501">
    <property type="component" value="Unassembled WGS sequence"/>
</dbReference>
<dbReference type="STRING" id="2017.SAMN05444320_12033"/>
<evidence type="ECO:0000313" key="2">
    <source>
        <dbReference type="EMBL" id="SHH06344.1"/>
    </source>
</evidence>
<dbReference type="PROSITE" id="PS51257">
    <property type="entry name" value="PROKAR_LIPOPROTEIN"/>
    <property type="match status" value="1"/>
</dbReference>
<keyword evidence="3" id="KW-1185">Reference proteome</keyword>
<sequence length="160" mass="16570">MRTHARLAALGAMTVAVALGCATAALSAPASPAEDTPPPLVEDYSYPGAAKILQERGITLIKGDGHILLMDACPSDLTGVLAVRSRGSNPACFQVRGTTGYLTMKIPNVIFVKGTANTVSATVSNANGEKSYAIRKEEWTEVGEAANDPASTLLSLSVKP</sequence>
<feature type="signal peptide" evidence="1">
    <location>
        <begin position="1"/>
        <end position="24"/>
    </location>
</feature>
<evidence type="ECO:0000313" key="3">
    <source>
        <dbReference type="Proteomes" id="UP000184501"/>
    </source>
</evidence>